<accession>A0A1G6VGV6</accession>
<sequence>MNGEIMKRPTRAGRFRTAAALGMVATFALGACSGGGGDNPLQDTEGAGTPAPEGTVVVGSANFPENVLLGEIYAQALEAKGVNVEKKLNIGSREVIYKSVSGGELTVLPEYNGALLAYLDDTSTADTTETVNAELNEKLPEELTLLDSAAAEDKDSLVVHKETADRYNLRTIADLEPVAGELILGGPPEFKTRRQGSVGLKEVYGIEFREFRSLDTAGPVTINALKAGDIDVANLFTTDPAVATDEFVVLDDPENLFSAQNVTPLVYEPALTDTIRDTLNAVSAELDTPMLLDMMQQVVTAKEDPDKVAAEWLRTAGL</sequence>
<evidence type="ECO:0000313" key="1">
    <source>
        <dbReference type="EMBL" id="SDD52754.1"/>
    </source>
</evidence>
<dbReference type="CDD" id="cd13606">
    <property type="entry name" value="PBP2_ProX_like"/>
    <property type="match status" value="1"/>
</dbReference>
<dbReference type="EMBL" id="FMZE01000009">
    <property type="protein sequence ID" value="SDD52754.1"/>
    <property type="molecule type" value="Genomic_DNA"/>
</dbReference>
<dbReference type="GO" id="GO:0022857">
    <property type="term" value="F:transmembrane transporter activity"/>
    <property type="evidence" value="ECO:0007669"/>
    <property type="project" value="InterPro"/>
</dbReference>
<keyword evidence="2" id="KW-1185">Reference proteome</keyword>
<dbReference type="PROSITE" id="PS51257">
    <property type="entry name" value="PROKAR_LIPOPROTEIN"/>
    <property type="match status" value="1"/>
</dbReference>
<gene>
    <name evidence="1" type="ORF">SAMN05421630_109242</name>
</gene>
<dbReference type="STRING" id="530584.SAMN05421630_109242"/>
<protein>
    <submittedName>
        <fullName evidence="1">Osmoprotectant transport system substrate-binding protein</fullName>
    </submittedName>
</protein>
<dbReference type="Gene3D" id="3.40.190.120">
    <property type="entry name" value="Osmoprotection protein (prox), domain 2"/>
    <property type="match status" value="1"/>
</dbReference>
<dbReference type="SUPFAM" id="SSF53850">
    <property type="entry name" value="Periplasmic binding protein-like II"/>
    <property type="match status" value="1"/>
</dbReference>
<dbReference type="Gene3D" id="3.40.190.10">
    <property type="entry name" value="Periplasmic binding protein-like II"/>
    <property type="match status" value="1"/>
</dbReference>
<dbReference type="AlphaFoldDB" id="A0A1G6VGV6"/>
<reference evidence="1 2" key="1">
    <citation type="submission" date="2016-10" db="EMBL/GenBank/DDBJ databases">
        <authorList>
            <person name="de Groot N.N."/>
        </authorList>
    </citation>
    <scope>NUCLEOTIDE SEQUENCE [LARGE SCALE GENOMIC DNA]</scope>
    <source>
        <strain evidence="1 2">CGMCC 4.5506</strain>
    </source>
</reference>
<name>A0A1G6VGV6_9PSEU</name>
<dbReference type="GO" id="GO:0043190">
    <property type="term" value="C:ATP-binding cassette (ABC) transporter complex"/>
    <property type="evidence" value="ECO:0007669"/>
    <property type="project" value="InterPro"/>
</dbReference>
<dbReference type="InterPro" id="IPR007210">
    <property type="entry name" value="ABC_Gly_betaine_transp_sub-bd"/>
</dbReference>
<proteinExistence type="predicted"/>
<organism evidence="1 2">
    <name type="scientific">Prauserella marina</name>
    <dbReference type="NCBI Taxonomy" id="530584"/>
    <lineage>
        <taxon>Bacteria</taxon>
        <taxon>Bacillati</taxon>
        <taxon>Actinomycetota</taxon>
        <taxon>Actinomycetes</taxon>
        <taxon>Pseudonocardiales</taxon>
        <taxon>Pseudonocardiaceae</taxon>
        <taxon>Prauserella</taxon>
    </lineage>
</organism>
<dbReference type="Pfam" id="PF04069">
    <property type="entry name" value="OpuAC"/>
    <property type="match status" value="1"/>
</dbReference>
<evidence type="ECO:0000313" key="2">
    <source>
        <dbReference type="Proteomes" id="UP000199494"/>
    </source>
</evidence>
<dbReference type="Proteomes" id="UP000199494">
    <property type="component" value="Unassembled WGS sequence"/>
</dbReference>